<proteinExistence type="predicted"/>
<gene>
    <name evidence="1" type="ORF">SDJN03_19657</name>
</gene>
<name>A0AAV6MLW4_9ROSI</name>
<protein>
    <submittedName>
        <fullName evidence="1">Uncharacterized protein</fullName>
    </submittedName>
</protein>
<keyword evidence="2" id="KW-1185">Reference proteome</keyword>
<evidence type="ECO:0000313" key="2">
    <source>
        <dbReference type="Proteomes" id="UP000685013"/>
    </source>
</evidence>
<dbReference type="Proteomes" id="UP000685013">
    <property type="component" value="Chromosome 13"/>
</dbReference>
<reference evidence="1 2" key="1">
    <citation type="journal article" date="2021" name="Hortic Res">
        <title>The domestication of Cucurbita argyrosperma as revealed by the genome of its wild relative.</title>
        <authorList>
            <person name="Barrera-Redondo J."/>
            <person name="Sanchez-de la Vega G."/>
            <person name="Aguirre-Liguori J.A."/>
            <person name="Castellanos-Morales G."/>
            <person name="Gutierrez-Guerrero Y.T."/>
            <person name="Aguirre-Dugua X."/>
            <person name="Aguirre-Planter E."/>
            <person name="Tenaillon M.I."/>
            <person name="Lira-Saade R."/>
            <person name="Eguiarte L.E."/>
        </authorList>
    </citation>
    <scope>NUCLEOTIDE SEQUENCE [LARGE SCALE GENOMIC DNA]</scope>
    <source>
        <strain evidence="1">JBR-2021</strain>
    </source>
</reference>
<feature type="non-terminal residue" evidence="1">
    <location>
        <position position="1"/>
    </location>
</feature>
<evidence type="ECO:0000313" key="1">
    <source>
        <dbReference type="EMBL" id="KAG6583725.1"/>
    </source>
</evidence>
<organism evidence="1 2">
    <name type="scientific">Cucurbita argyrosperma subsp. sororia</name>
    <dbReference type="NCBI Taxonomy" id="37648"/>
    <lineage>
        <taxon>Eukaryota</taxon>
        <taxon>Viridiplantae</taxon>
        <taxon>Streptophyta</taxon>
        <taxon>Embryophyta</taxon>
        <taxon>Tracheophyta</taxon>
        <taxon>Spermatophyta</taxon>
        <taxon>Magnoliopsida</taxon>
        <taxon>eudicotyledons</taxon>
        <taxon>Gunneridae</taxon>
        <taxon>Pentapetalae</taxon>
        <taxon>rosids</taxon>
        <taxon>fabids</taxon>
        <taxon>Cucurbitales</taxon>
        <taxon>Cucurbitaceae</taxon>
        <taxon>Cucurbiteae</taxon>
        <taxon>Cucurbita</taxon>
    </lineage>
</organism>
<dbReference type="EMBL" id="JAGKQH010000013">
    <property type="protein sequence ID" value="KAG6583725.1"/>
    <property type="molecule type" value="Genomic_DNA"/>
</dbReference>
<accession>A0AAV6MLW4</accession>
<dbReference type="AlphaFoldDB" id="A0AAV6MLW4"/>
<sequence>MCELIINFARVDRGSPGFVSSHGYWISRGTWIRLPGCERVSLEGWSYVSLGSVRRVSDDCWCMWASCRLTRGAPSSSLSS</sequence>
<comment type="caution">
    <text evidence="1">The sequence shown here is derived from an EMBL/GenBank/DDBJ whole genome shotgun (WGS) entry which is preliminary data.</text>
</comment>